<dbReference type="FunFam" id="1.20.1280.290:FF:000005">
    <property type="entry name" value="PQ-loop repeat-containing protein 1"/>
    <property type="match status" value="1"/>
</dbReference>
<feature type="region of interest" description="Disordered" evidence="13">
    <location>
        <begin position="500"/>
        <end position="556"/>
    </location>
</feature>
<proteinExistence type="inferred from homology"/>
<evidence type="ECO:0000256" key="12">
    <source>
        <dbReference type="RuleBase" id="RU364023"/>
    </source>
</evidence>
<evidence type="ECO:0000313" key="16">
    <source>
        <dbReference type="Proteomes" id="UP000005239"/>
    </source>
</evidence>
<dbReference type="InterPro" id="IPR006603">
    <property type="entry name" value="PQ-loop_rpt"/>
</dbReference>
<keyword evidence="3 14" id="KW-0812">Transmembrane</keyword>
<keyword evidence="5 12" id="KW-0547">Nucleotide-binding</keyword>
<feature type="transmembrane region" description="Helical" evidence="14">
    <location>
        <begin position="1028"/>
        <end position="1055"/>
    </location>
</feature>
<dbReference type="FunFam" id="1.20.1280.290:FF:000008">
    <property type="entry name" value="PQ-loop repeat-containing protein 1"/>
    <property type="match status" value="1"/>
</dbReference>
<evidence type="ECO:0000256" key="6">
    <source>
        <dbReference type="ARBA" id="ARBA00022989"/>
    </source>
</evidence>
<comment type="similarity">
    <text evidence="12">Belongs to the TRAFAC class YlqF/YawG GTPase family. NOG2 subfamily.</text>
</comment>
<dbReference type="GO" id="GO:0005525">
    <property type="term" value="F:GTP binding"/>
    <property type="evidence" value="ECO:0007669"/>
    <property type="project" value="UniProtKB-KW"/>
</dbReference>
<evidence type="ECO:0000256" key="2">
    <source>
        <dbReference type="ARBA" id="ARBA00004604"/>
    </source>
</evidence>
<reference evidence="15" key="2">
    <citation type="submission" date="2022-06" db="UniProtKB">
        <authorList>
            <consortium name="EnsemblMetazoa"/>
        </authorList>
    </citation>
    <scope>IDENTIFICATION</scope>
    <source>
        <strain evidence="15">PS312</strain>
    </source>
</reference>
<protein>
    <recommendedName>
        <fullName evidence="12">Nucleolar GTP-binding protein 2</fullName>
    </recommendedName>
</protein>
<keyword evidence="8 14" id="KW-0472">Membrane</keyword>
<keyword evidence="16" id="KW-1185">Reference proteome</keyword>
<dbReference type="Gene3D" id="3.40.50.300">
    <property type="entry name" value="P-loop containing nucleotide triphosphate hydrolases"/>
    <property type="match status" value="1"/>
</dbReference>
<feature type="transmembrane region" description="Helical" evidence="14">
    <location>
        <begin position="1095"/>
        <end position="1114"/>
    </location>
</feature>
<gene>
    <name evidence="15" type="primary">WBGene00090658</name>
</gene>
<evidence type="ECO:0000256" key="7">
    <source>
        <dbReference type="ARBA" id="ARBA00023134"/>
    </source>
</evidence>
<comment type="subunit">
    <text evidence="11">Interacts with LYAR and RPL23A. Interacts with the nuclear importin-beta receptor and, at a lower extent, with importin-alpha.</text>
</comment>
<accession>A0A8R1U558</accession>
<dbReference type="InterPro" id="IPR024929">
    <property type="entry name" value="GNL2_CP_dom"/>
</dbReference>
<dbReference type="InterPro" id="IPR027417">
    <property type="entry name" value="P-loop_NTPase"/>
</dbReference>
<dbReference type="Gene3D" id="1.10.1580.10">
    <property type="match status" value="1"/>
</dbReference>
<dbReference type="GO" id="GO:0005730">
    <property type="term" value="C:nucleolus"/>
    <property type="evidence" value="ECO:0000318"/>
    <property type="project" value="GO_Central"/>
</dbReference>
<comment type="subcellular location">
    <subcellularLocation>
        <location evidence="1">Membrane</location>
        <topology evidence="1">Multi-pass membrane protein</topology>
    </subcellularLocation>
    <subcellularLocation>
        <location evidence="2 12">Nucleus</location>
        <location evidence="2 12">Nucleolus</location>
    </subcellularLocation>
</comment>
<dbReference type="GO" id="GO:0071595">
    <property type="term" value="C:Nem1-Spo7 phosphatase complex"/>
    <property type="evidence" value="ECO:0007669"/>
    <property type="project" value="InterPro"/>
</dbReference>
<dbReference type="PANTHER" id="PTHR11089">
    <property type="entry name" value="GTP-BINDING PROTEIN-RELATED"/>
    <property type="match status" value="1"/>
</dbReference>
<evidence type="ECO:0000256" key="1">
    <source>
        <dbReference type="ARBA" id="ARBA00004141"/>
    </source>
</evidence>
<evidence type="ECO:0000256" key="11">
    <source>
        <dbReference type="ARBA" id="ARBA00065814"/>
    </source>
</evidence>
<evidence type="ECO:0000256" key="3">
    <source>
        <dbReference type="ARBA" id="ARBA00022692"/>
    </source>
</evidence>
<evidence type="ECO:0000256" key="13">
    <source>
        <dbReference type="SAM" id="MobiDB-lite"/>
    </source>
</evidence>
<feature type="transmembrane region" description="Helical" evidence="14">
    <location>
        <begin position="921"/>
        <end position="944"/>
    </location>
</feature>
<feature type="compositionally biased region" description="Acidic residues" evidence="13">
    <location>
        <begin position="516"/>
        <end position="543"/>
    </location>
</feature>
<feature type="region of interest" description="Disordered" evidence="13">
    <location>
        <begin position="1"/>
        <end position="62"/>
    </location>
</feature>
<feature type="transmembrane region" description="Helical" evidence="14">
    <location>
        <begin position="1120"/>
        <end position="1143"/>
    </location>
</feature>
<dbReference type="Proteomes" id="UP000005239">
    <property type="component" value="Unassembled WGS sequence"/>
</dbReference>
<dbReference type="SUPFAM" id="SSF52540">
    <property type="entry name" value="P-loop containing nucleoside triphosphate hydrolases"/>
    <property type="match status" value="1"/>
</dbReference>
<feature type="transmembrane region" description="Helical" evidence="14">
    <location>
        <begin position="789"/>
        <end position="807"/>
    </location>
</feature>
<accession>A0A2A6BUH9</accession>
<dbReference type="InterPro" id="IPR030378">
    <property type="entry name" value="G_CP_dom"/>
</dbReference>
<feature type="transmembrane region" description="Helical" evidence="14">
    <location>
        <begin position="1061"/>
        <end position="1083"/>
    </location>
</feature>
<dbReference type="FunFam" id="1.10.1580.10:FF:000001">
    <property type="entry name" value="Nucleolar GTP-binding protein 2"/>
    <property type="match status" value="1"/>
</dbReference>
<dbReference type="PROSITE" id="PS51721">
    <property type="entry name" value="G_CP"/>
    <property type="match status" value="1"/>
</dbReference>
<dbReference type="Gene3D" id="1.20.1280.290">
    <property type="match status" value="2"/>
</dbReference>
<keyword evidence="9 12" id="KW-0539">Nucleus</keyword>
<dbReference type="InterPro" id="IPR019168">
    <property type="entry name" value="NEP1-R1"/>
</dbReference>
<dbReference type="InterPro" id="IPR050755">
    <property type="entry name" value="TRAFAC_YlqF/YawG_RiboMat"/>
</dbReference>
<feature type="transmembrane region" description="Helical" evidence="14">
    <location>
        <begin position="985"/>
        <end position="1007"/>
    </location>
</feature>
<dbReference type="EnsemblMetazoa" id="PPA01104.1">
    <property type="protein sequence ID" value="PPA01104.1"/>
    <property type="gene ID" value="WBGene00090658"/>
</dbReference>
<evidence type="ECO:0000256" key="9">
    <source>
        <dbReference type="ARBA" id="ARBA00023242"/>
    </source>
</evidence>
<dbReference type="Pfam" id="PF09771">
    <property type="entry name" value="Tmemb_18A"/>
    <property type="match status" value="1"/>
</dbReference>
<evidence type="ECO:0000256" key="14">
    <source>
        <dbReference type="SAM" id="Phobius"/>
    </source>
</evidence>
<dbReference type="FunFam" id="3.40.50.300:FF:000559">
    <property type="entry name" value="Nuclear/nucleolar GTPase 2"/>
    <property type="match status" value="1"/>
</dbReference>
<dbReference type="Pfam" id="PF08153">
    <property type="entry name" value="NGP1NT"/>
    <property type="match status" value="1"/>
</dbReference>
<dbReference type="SMART" id="SM00679">
    <property type="entry name" value="CTNS"/>
    <property type="match status" value="2"/>
</dbReference>
<evidence type="ECO:0000256" key="10">
    <source>
        <dbReference type="ARBA" id="ARBA00054763"/>
    </source>
</evidence>
<dbReference type="CDD" id="cd01858">
    <property type="entry name" value="NGP_1"/>
    <property type="match status" value="1"/>
</dbReference>
<evidence type="ECO:0000313" key="15">
    <source>
        <dbReference type="EnsemblMetazoa" id="PPA01104.1"/>
    </source>
</evidence>
<organism evidence="15 16">
    <name type="scientific">Pristionchus pacificus</name>
    <name type="common">Parasitic nematode worm</name>
    <dbReference type="NCBI Taxonomy" id="54126"/>
    <lineage>
        <taxon>Eukaryota</taxon>
        <taxon>Metazoa</taxon>
        <taxon>Ecdysozoa</taxon>
        <taxon>Nematoda</taxon>
        <taxon>Chromadorea</taxon>
        <taxon>Rhabditida</taxon>
        <taxon>Rhabditina</taxon>
        <taxon>Diplogasteromorpha</taxon>
        <taxon>Diplogasteroidea</taxon>
        <taxon>Neodiplogasteridae</taxon>
        <taxon>Pristionchus</taxon>
    </lineage>
</organism>
<dbReference type="Pfam" id="PF01926">
    <property type="entry name" value="MMR_HSR1"/>
    <property type="match status" value="1"/>
</dbReference>
<keyword evidence="6 14" id="KW-1133">Transmembrane helix</keyword>
<feature type="compositionally biased region" description="Polar residues" evidence="13">
    <location>
        <begin position="34"/>
        <end position="46"/>
    </location>
</feature>
<dbReference type="PANTHER" id="PTHR11089:SF9">
    <property type="entry name" value="NUCLEOLAR GTP-BINDING PROTEIN 2"/>
    <property type="match status" value="1"/>
</dbReference>
<keyword evidence="7 12" id="KW-0342">GTP-binding</keyword>
<sequence>MAKQRKSLQQGREGGAKGKQFSTKLKQRPKYGVKQNSTFKKGNHSLNPDRKREGDHMRSKATINRLRIDKNGKIKEAAPFQGWHNAGTMARVEPHRKWFGNTRVIGQEQLQKFQENMGKVLKDPFQVVLKQTKLPITLLQEKAKQQRAHITDTESFEFTFGKKSLRKKPKLAVDTISALSEAATTRQEAYDVTKDRDLEVQGVEKDKFENRNPLFRAGQSNRVWGELYKVLDSSDVVIQVIDARDPMGTRCPHVEEFLRKERPHKHLVLVMNKVDLVPTWVTRKWLAELSKELPTVVFHASMQHSFGKGALINLLRQFAKLHKEKPQISVGFIGYPNVGKSSIVNTLRKKKVCKTAPIAGETKVWQYVMLMKRIYLIDCPGVVYPRGDTETQTILKGVVRVENVTDPENHVQGILDRCRPEHLARTYLVDKWEDGDDLMTQIANRTGRLLKGGEPDITAVSKVMLNDFQRGRIPYFNPPPGCEERAKVDFDQAPINELCADDDEPELMSEKGSTMGDEEGEGEDGEDKDATEGEVEEEEDLTDLESNVSGLTDMSGISDLDEDIAAMEDYEEKDDEDKAAEAKQKKQMVKNDIGKIVRRRDRGKRAGKKLTEKKKRALVSGATSIVDAGAAAKQTRGPGAISMVNERAVAKSNMWRKKLEKKRKVKHQELPFPGSSFCVVVPALRFDVVFFPGDPPPTVKLANRSASRGRSMGDRTEMSVDDASAACEDLKFFERRLTEVIGHMQPRATKWRIVLLVISLATLLSSYQWIVDPTLRTMPFLDSMANHKVFSIALPSLLFLFAVLGIHRRVFAPSIIAARCREALSAFSLSCDENGKLIVKPAMRGANNDLRGLIDQAPPTFTNAHITHVEVLLRSEKRKQLTTAGHVIETSGAAALPSDAKMMVIDGEGLKLVPWDKVTEMLASALVLFFQFFIIVGGAIPYVFQYSEIHHRRNASGFSLFVCLALCVANILRILFWFGKRFDTALLAQSVVMLLMMVCMLEIAVRMNRKHTPKHQRKSLLKGHIRSAFWAWHDLQSFLLALVIFTAFWGIVTAILTPYAWYVELIGMVSLLTEATLGMPQLIRNCKRKSTQGMSIPMVLAWLIGDLAKTGYFVATGSPLQFWVCAIIQISIDIFILGQVIVFRGRGGGAESSNALPHTFDENATPPHHECD</sequence>
<evidence type="ECO:0000256" key="8">
    <source>
        <dbReference type="ARBA" id="ARBA00023136"/>
    </source>
</evidence>
<dbReference type="InterPro" id="IPR012971">
    <property type="entry name" value="NOG2_N_dom"/>
</dbReference>
<dbReference type="Pfam" id="PF04193">
    <property type="entry name" value="PQ-loop"/>
    <property type="match status" value="2"/>
</dbReference>
<feature type="transmembrane region" description="Helical" evidence="14">
    <location>
        <begin position="956"/>
        <end position="979"/>
    </location>
</feature>
<feature type="transmembrane region" description="Helical" evidence="14">
    <location>
        <begin position="751"/>
        <end position="769"/>
    </location>
</feature>
<dbReference type="AlphaFoldDB" id="A0A2A6BUH9"/>
<dbReference type="InterPro" id="IPR023179">
    <property type="entry name" value="GTP-bd_ortho_bundle_sf"/>
</dbReference>
<keyword evidence="4" id="KW-0677">Repeat</keyword>
<reference evidence="16" key="1">
    <citation type="journal article" date="2008" name="Nat. Genet.">
        <title>The Pristionchus pacificus genome provides a unique perspective on nematode lifestyle and parasitism.</title>
        <authorList>
            <person name="Dieterich C."/>
            <person name="Clifton S.W."/>
            <person name="Schuster L.N."/>
            <person name="Chinwalla A."/>
            <person name="Delehaunty K."/>
            <person name="Dinkelacker I."/>
            <person name="Fulton L."/>
            <person name="Fulton R."/>
            <person name="Godfrey J."/>
            <person name="Minx P."/>
            <person name="Mitreva M."/>
            <person name="Roeseler W."/>
            <person name="Tian H."/>
            <person name="Witte H."/>
            <person name="Yang S.P."/>
            <person name="Wilson R.K."/>
            <person name="Sommer R.J."/>
        </authorList>
    </citation>
    <scope>NUCLEOTIDE SEQUENCE [LARGE SCALE GENOMIC DNA]</scope>
    <source>
        <strain evidence="16">PS312</strain>
    </source>
</reference>
<name>A0A2A6BUH9_PRIPA</name>
<evidence type="ECO:0000256" key="4">
    <source>
        <dbReference type="ARBA" id="ARBA00022737"/>
    </source>
</evidence>
<comment type="function">
    <text evidence="10">GTPase that associates with pre-60S ribosomal subunits in the nucleolus and is required for their nuclear export and maturation. May promote cell proliferation possibly by increasing p53/TP53 protein levels, and consequently those of its downstream product CDKN1A/p21, and decreasing RPL23A protein levels.</text>
</comment>
<dbReference type="InterPro" id="IPR006073">
    <property type="entry name" value="GTP-bd"/>
</dbReference>
<feature type="compositionally biased region" description="Basic and acidic residues" evidence="13">
    <location>
        <begin position="47"/>
        <end position="58"/>
    </location>
</feature>
<evidence type="ECO:0000256" key="5">
    <source>
        <dbReference type="ARBA" id="ARBA00022741"/>
    </source>
</evidence>